<evidence type="ECO:0000313" key="1">
    <source>
        <dbReference type="EMBL" id="QBB69744.1"/>
    </source>
</evidence>
<evidence type="ECO:0000313" key="2">
    <source>
        <dbReference type="Proteomes" id="UP000291562"/>
    </source>
</evidence>
<gene>
    <name evidence="1" type="ORF">ELE36_04785</name>
</gene>
<proteinExistence type="predicted"/>
<reference evidence="1 2" key="1">
    <citation type="submission" date="2019-01" db="EMBL/GenBank/DDBJ databases">
        <title>Pseudolysobacter antarctica gen. nov., sp. nov., isolated from Fildes Peninsula, Antarctica.</title>
        <authorList>
            <person name="Wei Z."/>
            <person name="Peng F."/>
        </authorList>
    </citation>
    <scope>NUCLEOTIDE SEQUENCE [LARGE SCALE GENOMIC DNA]</scope>
    <source>
        <strain evidence="1 2">AQ6-296</strain>
    </source>
</reference>
<organism evidence="1 2">
    <name type="scientific">Pseudolysobacter antarcticus</name>
    <dbReference type="NCBI Taxonomy" id="2511995"/>
    <lineage>
        <taxon>Bacteria</taxon>
        <taxon>Pseudomonadati</taxon>
        <taxon>Pseudomonadota</taxon>
        <taxon>Gammaproteobacteria</taxon>
        <taxon>Lysobacterales</taxon>
        <taxon>Rhodanobacteraceae</taxon>
        <taxon>Pseudolysobacter</taxon>
    </lineage>
</organism>
<name>A0A411HH38_9GAMM</name>
<dbReference type="AlphaFoldDB" id="A0A411HH38"/>
<accession>A0A411HH38</accession>
<dbReference type="Proteomes" id="UP000291562">
    <property type="component" value="Chromosome"/>
</dbReference>
<dbReference type="EMBL" id="CP035704">
    <property type="protein sequence ID" value="QBB69744.1"/>
    <property type="molecule type" value="Genomic_DNA"/>
</dbReference>
<dbReference type="KEGG" id="xbc:ELE36_04785"/>
<dbReference type="RefSeq" id="WP_129832004.1">
    <property type="nucleotide sequence ID" value="NZ_CP035704.1"/>
</dbReference>
<keyword evidence="2" id="KW-1185">Reference proteome</keyword>
<protein>
    <submittedName>
        <fullName evidence="1">Uncharacterized protein</fullName>
    </submittedName>
</protein>
<sequence>MSDLPNAITIDEARDKITHLWELWNVQHPVVGGASPLTFYRWLEHEHSHVLSFDFDGDRFQQIVVWINTTHGS</sequence>